<name>A0A7H0I7C7_9ACTN</name>
<evidence type="ECO:0000313" key="3">
    <source>
        <dbReference type="Proteomes" id="UP000516052"/>
    </source>
</evidence>
<feature type="region of interest" description="Disordered" evidence="1">
    <location>
        <begin position="1"/>
        <end position="43"/>
    </location>
</feature>
<evidence type="ECO:0000256" key="1">
    <source>
        <dbReference type="SAM" id="MobiDB-lite"/>
    </source>
</evidence>
<dbReference type="Proteomes" id="UP000516052">
    <property type="component" value="Chromosome"/>
</dbReference>
<sequence length="70" mass="8076">MAHHPRDGLRRPLAGHETQVWLATTPDVTPRTGGYRYHRRTRTPHPAALEERFQAGLLRELERRTGVPLD</sequence>
<dbReference type="KEGG" id="sroi:IAG44_03910"/>
<accession>A0A7H0I7C7</accession>
<keyword evidence="3" id="KW-1185">Reference proteome</keyword>
<protein>
    <submittedName>
        <fullName evidence="2">Uncharacterized protein</fullName>
    </submittedName>
</protein>
<dbReference type="EMBL" id="CP060828">
    <property type="protein sequence ID" value="QNP68693.1"/>
    <property type="molecule type" value="Genomic_DNA"/>
</dbReference>
<dbReference type="RefSeq" id="WP_187745732.1">
    <property type="nucleotide sequence ID" value="NZ_CP060828.1"/>
</dbReference>
<gene>
    <name evidence="2" type="ORF">IAG44_03910</name>
</gene>
<evidence type="ECO:0000313" key="2">
    <source>
        <dbReference type="EMBL" id="QNP68693.1"/>
    </source>
</evidence>
<proteinExistence type="predicted"/>
<dbReference type="AlphaFoldDB" id="A0A7H0I7C7"/>
<reference evidence="2 3" key="1">
    <citation type="submission" date="2020-08" db="EMBL/GenBank/DDBJ databases">
        <title>A novel species.</title>
        <authorList>
            <person name="Gao J."/>
        </authorList>
    </citation>
    <scope>NUCLEOTIDE SEQUENCE [LARGE SCALE GENOMIC DNA]</scope>
    <source>
        <strain evidence="2 3">CRXT-G-22</strain>
    </source>
</reference>
<feature type="compositionally biased region" description="Basic and acidic residues" evidence="1">
    <location>
        <begin position="1"/>
        <end position="10"/>
    </location>
</feature>
<organism evidence="2 3">
    <name type="scientific">Streptomyces roseirectus</name>
    <dbReference type="NCBI Taxonomy" id="2768066"/>
    <lineage>
        <taxon>Bacteria</taxon>
        <taxon>Bacillati</taxon>
        <taxon>Actinomycetota</taxon>
        <taxon>Actinomycetes</taxon>
        <taxon>Kitasatosporales</taxon>
        <taxon>Streptomycetaceae</taxon>
        <taxon>Streptomyces</taxon>
    </lineage>
</organism>